<evidence type="ECO:0000256" key="5">
    <source>
        <dbReference type="ARBA" id="ARBA00023237"/>
    </source>
</evidence>
<comment type="caution">
    <text evidence="8">The sequence shown here is derived from an EMBL/GenBank/DDBJ whole genome shotgun (WGS) entry which is preliminary data.</text>
</comment>
<dbReference type="GO" id="GO:0009279">
    <property type="term" value="C:cell outer membrane"/>
    <property type="evidence" value="ECO:0007669"/>
    <property type="project" value="UniProtKB-SubCell"/>
</dbReference>
<evidence type="ECO:0000256" key="4">
    <source>
        <dbReference type="ARBA" id="ARBA00023136"/>
    </source>
</evidence>
<accession>A0A5B2VRT0</accession>
<proteinExistence type="inferred from homology"/>
<dbReference type="PROSITE" id="PS51257">
    <property type="entry name" value="PROKAR_LIPOPROTEIN"/>
    <property type="match status" value="1"/>
</dbReference>
<dbReference type="RefSeq" id="WP_149842028.1">
    <property type="nucleotide sequence ID" value="NZ_VUOC01000004.1"/>
</dbReference>
<feature type="domain" description="RagB/SusD" evidence="6">
    <location>
        <begin position="273"/>
        <end position="585"/>
    </location>
</feature>
<evidence type="ECO:0000256" key="3">
    <source>
        <dbReference type="ARBA" id="ARBA00022729"/>
    </source>
</evidence>
<dbReference type="EMBL" id="VUOC01000004">
    <property type="protein sequence ID" value="KAA2240849.1"/>
    <property type="molecule type" value="Genomic_DNA"/>
</dbReference>
<dbReference type="InterPro" id="IPR012944">
    <property type="entry name" value="SusD_RagB_dom"/>
</dbReference>
<organism evidence="8 9">
    <name type="scientific">Chitinophaga agrisoli</name>
    <dbReference type="NCBI Taxonomy" id="2607653"/>
    <lineage>
        <taxon>Bacteria</taxon>
        <taxon>Pseudomonadati</taxon>
        <taxon>Bacteroidota</taxon>
        <taxon>Chitinophagia</taxon>
        <taxon>Chitinophagales</taxon>
        <taxon>Chitinophagaceae</taxon>
        <taxon>Chitinophaga</taxon>
    </lineage>
</organism>
<evidence type="ECO:0000259" key="6">
    <source>
        <dbReference type="Pfam" id="PF07980"/>
    </source>
</evidence>
<dbReference type="AlphaFoldDB" id="A0A5B2VRT0"/>
<dbReference type="Pfam" id="PF14322">
    <property type="entry name" value="SusD-like_3"/>
    <property type="match status" value="1"/>
</dbReference>
<feature type="domain" description="SusD-like N-terminal" evidence="7">
    <location>
        <begin position="36"/>
        <end position="228"/>
    </location>
</feature>
<dbReference type="Gene3D" id="1.25.40.390">
    <property type="match status" value="1"/>
</dbReference>
<evidence type="ECO:0000256" key="2">
    <source>
        <dbReference type="ARBA" id="ARBA00006275"/>
    </source>
</evidence>
<keyword evidence="9" id="KW-1185">Reference proteome</keyword>
<keyword evidence="5" id="KW-0998">Cell outer membrane</keyword>
<evidence type="ECO:0000256" key="1">
    <source>
        <dbReference type="ARBA" id="ARBA00004442"/>
    </source>
</evidence>
<keyword evidence="4" id="KW-0472">Membrane</keyword>
<evidence type="ECO:0000313" key="8">
    <source>
        <dbReference type="EMBL" id="KAA2240849.1"/>
    </source>
</evidence>
<comment type="subcellular location">
    <subcellularLocation>
        <location evidence="1">Cell outer membrane</location>
    </subcellularLocation>
</comment>
<comment type="similarity">
    <text evidence="2">Belongs to the SusD family.</text>
</comment>
<gene>
    <name evidence="8" type="ORF">F0L74_32480</name>
</gene>
<name>A0A5B2VRT0_9BACT</name>
<dbReference type="SUPFAM" id="SSF48452">
    <property type="entry name" value="TPR-like"/>
    <property type="match status" value="1"/>
</dbReference>
<protein>
    <submittedName>
        <fullName evidence="8">RagB/SusD family nutrient uptake outer membrane protein</fullName>
    </submittedName>
</protein>
<keyword evidence="3" id="KW-0732">Signal</keyword>
<reference evidence="8 9" key="2">
    <citation type="submission" date="2019-09" db="EMBL/GenBank/DDBJ databases">
        <authorList>
            <person name="Jin C."/>
        </authorList>
    </citation>
    <scope>NUCLEOTIDE SEQUENCE [LARGE SCALE GENOMIC DNA]</scope>
    <source>
        <strain evidence="8 9">BN140078</strain>
    </source>
</reference>
<dbReference type="Proteomes" id="UP000324611">
    <property type="component" value="Unassembled WGS sequence"/>
</dbReference>
<dbReference type="Pfam" id="PF07980">
    <property type="entry name" value="SusD_RagB"/>
    <property type="match status" value="1"/>
</dbReference>
<evidence type="ECO:0000259" key="7">
    <source>
        <dbReference type="Pfam" id="PF14322"/>
    </source>
</evidence>
<reference evidence="8 9" key="1">
    <citation type="submission" date="2019-09" db="EMBL/GenBank/DDBJ databases">
        <title>Chitinophaga ginsengihumi sp. nov., isolated from soil of ginseng rhizosphere.</title>
        <authorList>
            <person name="Lee J."/>
        </authorList>
    </citation>
    <scope>NUCLEOTIDE SEQUENCE [LARGE SCALE GENOMIC DNA]</scope>
    <source>
        <strain evidence="8 9">BN140078</strain>
    </source>
</reference>
<dbReference type="InterPro" id="IPR011990">
    <property type="entry name" value="TPR-like_helical_dom_sf"/>
</dbReference>
<evidence type="ECO:0000313" key="9">
    <source>
        <dbReference type="Proteomes" id="UP000324611"/>
    </source>
</evidence>
<sequence>MKNKAIIGMLLLAGTVSVVFYACKKSFLSRNPIGQLGDADVNTKKGVEELLIGAYAVLDGNYNGFNWQASCTNWVYGSMAGGDAHKGSNAGDQADINPIERYESQPTNDFYNVKWKAVYDGVARANNVLKALALADVSDEDRTRIRGEARFLRGFYHLEAKKMWNNIPYVDETIDYVAGNYKVANTDDAWPKIEADLKAAYDTLPNAMAQIGRANKWVAAAFLAKAYMYEKKYAEAKPLLEAIIASGVNPKGTKFALATHFPDNYNADTKNGPESIFAVQASVNDGGAGNNANPDQILNFPYSDAGAPGGCCGFFQPTQELVNSYRTNPTTGLPLLDGSYNTGANQVKSDQGVAAGAAFTPDAGPLDPRLDWTVGRRGIPYLDWGNHPGVSWIRDQSNGGPYSPKKNVYYKSQEKVLTDGSSWTNGLTAINYILIRYADVLLWAAECEVEIGSLEKAREYVNDVRTRAMKDTAAWVKRPDGSLAANYVINTYKTAWTVQADARKAVHFERKLELAMEGHRFFDLVRWGEASSAINAYIAYESGIMSLLRGARFVDPKNIYYPIPQRQIDLSATNGVSALKQNPDY</sequence>
<dbReference type="InterPro" id="IPR033985">
    <property type="entry name" value="SusD-like_N"/>
</dbReference>